<keyword evidence="1" id="KW-0378">Hydrolase</keyword>
<feature type="chain" id="PRO_5019434433" evidence="2">
    <location>
        <begin position="21"/>
        <end position="675"/>
    </location>
</feature>
<keyword evidence="2" id="KW-0732">Signal</keyword>
<evidence type="ECO:0000256" key="1">
    <source>
        <dbReference type="ARBA" id="ARBA00022801"/>
    </source>
</evidence>
<dbReference type="GO" id="GO:0006508">
    <property type="term" value="P:proteolysis"/>
    <property type="evidence" value="ECO:0007669"/>
    <property type="project" value="InterPro"/>
</dbReference>
<dbReference type="AlphaFoldDB" id="A0A432WPA9"/>
<dbReference type="InterPro" id="IPR029058">
    <property type="entry name" value="AB_hydrolase_fold"/>
</dbReference>
<reference evidence="4 5" key="1">
    <citation type="journal article" date="2011" name="Front. Microbiol.">
        <title>Genomic signatures of strain selection and enhancement in Bacillus atrophaeus var. globigii, a historical biowarfare simulant.</title>
        <authorList>
            <person name="Gibbons H.S."/>
            <person name="Broomall S.M."/>
            <person name="McNew L.A."/>
            <person name="Daligault H."/>
            <person name="Chapman C."/>
            <person name="Bruce D."/>
            <person name="Karavis M."/>
            <person name="Krepps M."/>
            <person name="McGregor P.A."/>
            <person name="Hong C."/>
            <person name="Park K.H."/>
            <person name="Akmal A."/>
            <person name="Feldman A."/>
            <person name="Lin J.S."/>
            <person name="Chang W.E."/>
            <person name="Higgs B.W."/>
            <person name="Demirev P."/>
            <person name="Lindquist J."/>
            <person name="Liem A."/>
            <person name="Fochler E."/>
            <person name="Read T.D."/>
            <person name="Tapia R."/>
            <person name="Johnson S."/>
            <person name="Bishop-Lilly K.A."/>
            <person name="Detter C."/>
            <person name="Han C."/>
            <person name="Sozhamannan S."/>
            <person name="Rosenzweig C.N."/>
            <person name="Skowronski E.W."/>
        </authorList>
    </citation>
    <scope>NUCLEOTIDE SEQUENCE [LARGE SCALE GENOMIC DNA]</scope>
    <source>
        <strain evidence="4 5">GYP-17</strain>
    </source>
</reference>
<comment type="caution">
    <text evidence="4">The sequence shown here is derived from an EMBL/GenBank/DDBJ whole genome shotgun (WGS) entry which is preliminary data.</text>
</comment>
<organism evidence="4 5">
    <name type="scientific">Aliidiomarina sanyensis</name>
    <dbReference type="NCBI Taxonomy" id="1249555"/>
    <lineage>
        <taxon>Bacteria</taxon>
        <taxon>Pseudomonadati</taxon>
        <taxon>Pseudomonadota</taxon>
        <taxon>Gammaproteobacteria</taxon>
        <taxon>Alteromonadales</taxon>
        <taxon>Idiomarinaceae</taxon>
        <taxon>Aliidiomarina</taxon>
    </lineage>
</organism>
<dbReference type="PANTHER" id="PTHR42776">
    <property type="entry name" value="SERINE PEPTIDASE S9 FAMILY MEMBER"/>
    <property type="match status" value="1"/>
</dbReference>
<evidence type="ECO:0000313" key="5">
    <source>
        <dbReference type="Proteomes" id="UP000288405"/>
    </source>
</evidence>
<feature type="domain" description="Peptidase S9 prolyl oligopeptidase catalytic" evidence="3">
    <location>
        <begin position="448"/>
        <end position="654"/>
    </location>
</feature>
<gene>
    <name evidence="4" type="ORF">CWE11_02435</name>
</gene>
<dbReference type="Gene3D" id="3.40.50.1820">
    <property type="entry name" value="alpha/beta hydrolase"/>
    <property type="match status" value="1"/>
</dbReference>
<accession>A0A432WPA9</accession>
<keyword evidence="5" id="KW-1185">Reference proteome</keyword>
<dbReference type="Gene3D" id="2.120.10.30">
    <property type="entry name" value="TolB, C-terminal domain"/>
    <property type="match status" value="1"/>
</dbReference>
<dbReference type="InterPro" id="IPR011042">
    <property type="entry name" value="6-blade_b-propeller_TolB-like"/>
</dbReference>
<dbReference type="SUPFAM" id="SSF53474">
    <property type="entry name" value="alpha/beta-Hydrolases"/>
    <property type="match status" value="1"/>
</dbReference>
<sequence length="675" mass="75950">MTRWFLVTLIAFLAWLPSQAAERDITLEETITVQRVSQAVTSSDGELTAFTRIRPRTPYQDDDGPAYVELFVVNAAGEKTPFITGDLRIGQIAFSHDDKHLYYLAQRGSDRHTSLYRIPVTGGESTRVYQHDVAMGSFSLSSDGNYVAFLAREKGPEKAEELARKGFRAQIYEETIRKTQVWLLSLTDTDAKAQVIERDDHVHSVQFRPEHAQLLLRVAPTPLVDDDLMLSQYVIIDTEGSNVVSIQSEGKLGRAAFAPNGQQLAFIGAEDKHDPKEGRLYLADLSNGAIRDIAPGFPGHVNDVIWMSNEDVLWLADINVETDLRKTNIRTQQTSTVVPAEQKIFTRVVFAHESGLLTTIAHHASHPTEVVQWRGEELVRLTDSNPWLNDVRQPRQTVVQHEARDGLLLEGILVYPHDYTPGERVPVIMSIHGGPEAHVRNGWNNSYSNPIWYAAQQGFATFFPNYRGSTGRGVTFSKLGQNDYAGKEFDDIVDAKEHLVAIGLADPDRVGITGGSYGGYASAWGATKQTEHFAASVMFVGISNNLSKFGTTDIPNEMYLVHARSYPWDKWQWYLERSPIYWAEQARTPILIMHGAEDTRVHPSQSMELYRYLKVHGNVPVRLVLYPGEGHGNQRAASQLDYAMRLMQWMNYYLIEEGDDIPPYELPHAERLGSQ</sequence>
<dbReference type="EMBL" id="PIPM01000002">
    <property type="protein sequence ID" value="RUO35640.1"/>
    <property type="molecule type" value="Genomic_DNA"/>
</dbReference>
<dbReference type="GO" id="GO:0004252">
    <property type="term" value="F:serine-type endopeptidase activity"/>
    <property type="evidence" value="ECO:0007669"/>
    <property type="project" value="TreeGrafter"/>
</dbReference>
<dbReference type="RefSeq" id="WP_126776019.1">
    <property type="nucleotide sequence ID" value="NZ_PIPM01000002.1"/>
</dbReference>
<dbReference type="OrthoDB" id="9812921at2"/>
<dbReference type="SUPFAM" id="SSF82171">
    <property type="entry name" value="DPP6 N-terminal domain-like"/>
    <property type="match status" value="1"/>
</dbReference>
<dbReference type="InterPro" id="IPR001375">
    <property type="entry name" value="Peptidase_S9_cat"/>
</dbReference>
<evidence type="ECO:0000313" key="4">
    <source>
        <dbReference type="EMBL" id="RUO35640.1"/>
    </source>
</evidence>
<proteinExistence type="predicted"/>
<evidence type="ECO:0000256" key="2">
    <source>
        <dbReference type="SAM" id="SignalP"/>
    </source>
</evidence>
<evidence type="ECO:0000259" key="3">
    <source>
        <dbReference type="Pfam" id="PF00326"/>
    </source>
</evidence>
<feature type="signal peptide" evidence="2">
    <location>
        <begin position="1"/>
        <end position="20"/>
    </location>
</feature>
<protein>
    <submittedName>
        <fullName evidence="4">S9 family peptidase</fullName>
    </submittedName>
</protein>
<dbReference type="PANTHER" id="PTHR42776:SF27">
    <property type="entry name" value="DIPEPTIDYL PEPTIDASE FAMILY MEMBER 6"/>
    <property type="match status" value="1"/>
</dbReference>
<name>A0A432WPA9_9GAMM</name>
<dbReference type="Pfam" id="PF00326">
    <property type="entry name" value="Peptidase_S9"/>
    <property type="match status" value="1"/>
</dbReference>
<dbReference type="Proteomes" id="UP000288405">
    <property type="component" value="Unassembled WGS sequence"/>
</dbReference>